<dbReference type="CDD" id="cd17506">
    <property type="entry name" value="Ubl_SAMP2_like"/>
    <property type="match status" value="1"/>
</dbReference>
<protein>
    <submittedName>
        <fullName evidence="1">Thiamine biosynthesis protein ThiS</fullName>
    </submittedName>
</protein>
<dbReference type="AlphaFoldDB" id="A0A0P6XH27"/>
<dbReference type="Proteomes" id="UP000050514">
    <property type="component" value="Unassembled WGS sequence"/>
</dbReference>
<proteinExistence type="predicted"/>
<accession>A0A0P6XH27</accession>
<dbReference type="InterPro" id="IPR003749">
    <property type="entry name" value="ThiS/MoaD-like"/>
</dbReference>
<dbReference type="Pfam" id="PF02597">
    <property type="entry name" value="ThiS"/>
    <property type="match status" value="1"/>
</dbReference>
<dbReference type="InterPro" id="IPR016155">
    <property type="entry name" value="Mopterin_synth/thiamin_S_b"/>
</dbReference>
<dbReference type="STRING" id="360411.AC812_12940"/>
<dbReference type="OrthoDB" id="9799338at2"/>
<keyword evidence="2" id="KW-1185">Reference proteome</keyword>
<evidence type="ECO:0000313" key="1">
    <source>
        <dbReference type="EMBL" id="KPL74213.1"/>
    </source>
</evidence>
<name>A0A0P6XH27_9CHLR</name>
<reference evidence="1 2" key="1">
    <citation type="submission" date="2015-07" db="EMBL/GenBank/DDBJ databases">
        <title>Draft genome of Bellilinea caldifistulae DSM 17877.</title>
        <authorList>
            <person name="Hemp J."/>
            <person name="Ward L.M."/>
            <person name="Pace L.A."/>
            <person name="Fischer W.W."/>
        </authorList>
    </citation>
    <scope>NUCLEOTIDE SEQUENCE [LARGE SCALE GENOMIC DNA]</scope>
    <source>
        <strain evidence="1 2">GOMI-1</strain>
    </source>
</reference>
<dbReference type="InterPro" id="IPR012675">
    <property type="entry name" value="Beta-grasp_dom_sf"/>
</dbReference>
<comment type="caution">
    <text evidence="1">The sequence shown here is derived from an EMBL/GenBank/DDBJ whole genome shotgun (WGS) entry which is preliminary data.</text>
</comment>
<dbReference type="Gene3D" id="3.10.20.30">
    <property type="match status" value="1"/>
</dbReference>
<organism evidence="1 2">
    <name type="scientific">Bellilinea caldifistulae</name>
    <dbReference type="NCBI Taxonomy" id="360411"/>
    <lineage>
        <taxon>Bacteria</taxon>
        <taxon>Bacillati</taxon>
        <taxon>Chloroflexota</taxon>
        <taxon>Anaerolineae</taxon>
        <taxon>Anaerolineales</taxon>
        <taxon>Anaerolineaceae</taxon>
        <taxon>Bellilinea</taxon>
    </lineage>
</organism>
<sequence>MPVVLIYRKQKLEVEGTLTVREALQKLGLSPESHLIVRNGELLNENDILRNGEEVKVISAISGGAR</sequence>
<dbReference type="RefSeq" id="WP_061915459.1">
    <property type="nucleotide sequence ID" value="NZ_DF967971.1"/>
</dbReference>
<dbReference type="EMBL" id="LGHJ01000018">
    <property type="protein sequence ID" value="KPL74213.1"/>
    <property type="molecule type" value="Genomic_DNA"/>
</dbReference>
<evidence type="ECO:0000313" key="2">
    <source>
        <dbReference type="Proteomes" id="UP000050514"/>
    </source>
</evidence>
<dbReference type="SUPFAM" id="SSF54285">
    <property type="entry name" value="MoaD/ThiS"/>
    <property type="match status" value="1"/>
</dbReference>
<gene>
    <name evidence="1" type="ORF">AC812_12940</name>
</gene>